<evidence type="ECO:0000313" key="3">
    <source>
        <dbReference type="EMBL" id="KIU12510.1"/>
    </source>
</evidence>
<gene>
    <name evidence="4" type="primary">spoVV</name>
    <name evidence="4" type="ORF">P5633_16115</name>
    <name evidence="3" type="ORF">SC09_Contig19orf01011</name>
</gene>
<dbReference type="Pfam" id="PF07670">
    <property type="entry name" value="Gate"/>
    <property type="match status" value="2"/>
</dbReference>
<dbReference type="EMBL" id="JXBC01000002">
    <property type="protein sequence ID" value="KIU12510.1"/>
    <property type="molecule type" value="Genomic_DNA"/>
</dbReference>
<feature type="transmembrane region" description="Helical" evidence="1">
    <location>
        <begin position="326"/>
        <end position="344"/>
    </location>
</feature>
<evidence type="ECO:0000313" key="4">
    <source>
        <dbReference type="EMBL" id="WEY83863.1"/>
    </source>
</evidence>
<dbReference type="NCBIfam" id="TIGR02871">
    <property type="entry name" value="spore_ylbJ"/>
    <property type="match status" value="1"/>
</dbReference>
<feature type="transmembrane region" description="Helical" evidence="1">
    <location>
        <begin position="131"/>
        <end position="157"/>
    </location>
</feature>
<dbReference type="EMBL" id="CP120576">
    <property type="protein sequence ID" value="WEY83863.1"/>
    <property type="molecule type" value="Genomic_DNA"/>
</dbReference>
<name>A0A0D1KUP6_BACIU</name>
<dbReference type="Proteomes" id="UP001214898">
    <property type="component" value="Chromosome"/>
</dbReference>
<evidence type="ECO:0000313" key="5">
    <source>
        <dbReference type="Proteomes" id="UP000032247"/>
    </source>
</evidence>
<dbReference type="InterPro" id="IPR014226">
    <property type="entry name" value="Spore_IM_YlbJ"/>
</dbReference>
<dbReference type="PATRIC" id="fig|1423.173.peg.1392"/>
<keyword evidence="1" id="KW-1133">Transmembrane helix</keyword>
<keyword evidence="1" id="KW-0812">Transmembrane</keyword>
<dbReference type="RefSeq" id="WP_017694817.1">
    <property type="nucleotide sequence ID" value="NZ_CP023257.1"/>
</dbReference>
<reference evidence="4" key="2">
    <citation type="submission" date="2023-03" db="EMBL/GenBank/DDBJ databases">
        <title>Complete genome sequences of 52 Bacillus and Priestia strains isolated from West-African fermentations and 26 reference strains from the DSMZ collection.</title>
        <authorList>
            <person name="Wiedenbein E.S."/>
            <person name="Canoy T.S."/>
            <person name="Hui Y."/>
            <person name="Parkouda C."/>
            <person name="Dawende C."/>
            <person name="Ametefe E."/>
            <person name="Jespersen L."/>
            <person name="Nielsen D.S."/>
        </authorList>
    </citation>
    <scope>NUCLEOTIDE SEQUENCE</scope>
    <source>
        <strain evidence="4">PRO56</strain>
    </source>
</reference>
<organism evidence="3 5">
    <name type="scientific">Bacillus subtilis</name>
    <dbReference type="NCBI Taxonomy" id="1423"/>
    <lineage>
        <taxon>Bacteria</taxon>
        <taxon>Bacillati</taxon>
        <taxon>Bacillota</taxon>
        <taxon>Bacilli</taxon>
        <taxon>Bacillales</taxon>
        <taxon>Bacillaceae</taxon>
        <taxon>Bacillus</taxon>
    </lineage>
</organism>
<dbReference type="STRING" id="483913.AN935_07850"/>
<feature type="transmembrane region" description="Helical" evidence="1">
    <location>
        <begin position="78"/>
        <end position="96"/>
    </location>
</feature>
<accession>A0A0D1KUP6</accession>
<dbReference type="AlphaFoldDB" id="A0A0D1KUP6"/>
<feature type="transmembrane region" description="Helical" evidence="1">
    <location>
        <begin position="293"/>
        <end position="314"/>
    </location>
</feature>
<proteinExistence type="predicted"/>
<feature type="transmembrane region" description="Helical" evidence="1">
    <location>
        <begin position="377"/>
        <end position="399"/>
    </location>
</feature>
<feature type="transmembrane region" description="Helical" evidence="1">
    <location>
        <begin position="48"/>
        <end position="71"/>
    </location>
</feature>
<protein>
    <submittedName>
        <fullName evidence="4">Dipicolinic acid transporter SpoVV</fullName>
    </submittedName>
    <submittedName>
        <fullName evidence="3">Factor required for spore cortex formation</fullName>
    </submittedName>
</protein>
<feature type="domain" description="Nucleoside transporter/FeoB GTPase Gate" evidence="2">
    <location>
        <begin position="43"/>
        <end position="141"/>
    </location>
</feature>
<evidence type="ECO:0000256" key="1">
    <source>
        <dbReference type="SAM" id="Phobius"/>
    </source>
</evidence>
<dbReference type="InterPro" id="IPR011642">
    <property type="entry name" value="Gate_dom"/>
</dbReference>
<sequence>MNLSKINTLLIASFFLFLTATVISHPQASFEASKTGLSMWWEVVFPSLLPFFILSELLIGFGIVRFVGVLLEPFMRPIFRVPGVGGFVLAMGMASGNPAGVKLTARLRQENQISRVEAERLASFTNSSNPLFIFGAVAVGFFQNASLGILLASAHYLGNLAVGLTMRSYGRKEEQHLKRKKTIPFPSVKDALHALHTARLAEKRPLGKILGDAVTSSVQTLLMIGGFIILFSVFNRLLSVVQLTDVLSVFTKGALTLFQLPTQLDIPLLSGMFEITLGSKLVSETDVSLLQKAIIVSFILGFSGFSVQAQVAGILSETDIRFKPFFIARLLQGVYAAVFVMLLWKPLYTAWHDPYQYVFKSLNSSDMPTAFINGWNLLVQIGPAVTLCALFTYIIIFSYRLTNGTKKG</sequence>
<feature type="domain" description="Nucleoside transporter/FeoB GTPase Gate" evidence="2">
    <location>
        <begin position="221"/>
        <end position="315"/>
    </location>
</feature>
<keyword evidence="1" id="KW-0472">Membrane</keyword>
<feature type="transmembrane region" description="Helical" evidence="1">
    <location>
        <begin position="209"/>
        <end position="234"/>
    </location>
</feature>
<evidence type="ECO:0000259" key="2">
    <source>
        <dbReference type="Pfam" id="PF07670"/>
    </source>
</evidence>
<dbReference type="Proteomes" id="UP000032247">
    <property type="component" value="Unassembled WGS sequence"/>
</dbReference>
<reference evidence="3 5" key="1">
    <citation type="submission" date="2014-12" db="EMBL/GenBank/DDBJ databases">
        <title>Comparative genome analysis of Bacillus coagulans HM-08, Clostridium butyricum HM-68, Bacillus subtilis HM-66 and Bacillus licheniformis BL-09.</title>
        <authorList>
            <person name="Zhang H."/>
        </authorList>
    </citation>
    <scope>NUCLEOTIDE SEQUENCE [LARGE SCALE GENOMIC DNA]</scope>
    <source>
        <strain evidence="3 5">HM-66</strain>
    </source>
</reference>